<protein>
    <recommendedName>
        <fullName evidence="3">LisH domain-containing protein</fullName>
    </recommendedName>
</protein>
<gene>
    <name evidence="1" type="primary">TDEL0F03510</name>
    <name evidence="1" type="ORF">TDEL_0F03510</name>
</gene>
<dbReference type="eggNOG" id="ENOG502RZPK">
    <property type="taxonomic scope" value="Eukaryota"/>
</dbReference>
<proteinExistence type="predicted"/>
<sequence length="446" mass="50186">MKNWETVDLYTKALIAKYLNDNGHKSTLELFLGDCGLSMSDVKDVGQTFDENLETIVSERVAYAEGNKDLVNKIRLEEKALPIDAETPSWNHDAKFEPVPLDVDKKALIIGANFCNPQDSLLLSFADKTKWFYGPQWDLKDKNFGSEFNLGAVRFCGAVRSCVREPHDTFYMCTLDGTFHFWSQYEKGSHKLHQRLITHLQFLKAPGEDTLYIVSCGMDNCLNVHEWNPRIHQSIKLLSAEKLQSSCTSLQVASDGYRPLIFISRADYTHLLCFALENRTHSMRLVYKIALNNAQFSTHSFNVRDMAFIGEHDSIGTPVVTNSSVLLIATSHIPYMRLLVVKIPPEIAGDKDTVFYDKVLRNMPTEIEQDSYSEPILKTLPEGNGVLVGDSKGLYALDILNGDSWLLDLPGFSQGSRVKCMDINKSGTKLVLGLADKTVRAYNIVL</sequence>
<dbReference type="RefSeq" id="XP_003682373.1">
    <property type="nucleotide sequence ID" value="XM_003682325.1"/>
</dbReference>
<reference evidence="1 2" key="1">
    <citation type="journal article" date="2011" name="Proc. Natl. Acad. Sci. U.S.A.">
        <title>Evolutionary erosion of yeast sex chromosomes by mating-type switching accidents.</title>
        <authorList>
            <person name="Gordon J.L."/>
            <person name="Armisen D."/>
            <person name="Proux-Wera E."/>
            <person name="Oheigeartaigh S.S."/>
            <person name="Byrne K.P."/>
            <person name="Wolfe K.H."/>
        </authorList>
    </citation>
    <scope>NUCLEOTIDE SEQUENCE [LARGE SCALE GENOMIC DNA]</scope>
    <source>
        <strain evidence="2">ATCC 10662 / CBS 1146 / NBRC 0425 / NCYC 2629 / NRRL Y-866</strain>
    </source>
</reference>
<dbReference type="EMBL" id="HE616747">
    <property type="protein sequence ID" value="CCE93162.1"/>
    <property type="molecule type" value="Genomic_DNA"/>
</dbReference>
<dbReference type="AlphaFoldDB" id="G8ZX18"/>
<dbReference type="KEGG" id="tdl:TDEL_0F03510"/>
<dbReference type="InterPro" id="IPR036322">
    <property type="entry name" value="WD40_repeat_dom_sf"/>
</dbReference>
<evidence type="ECO:0000313" key="1">
    <source>
        <dbReference type="EMBL" id="CCE93162.1"/>
    </source>
</evidence>
<dbReference type="HOGENOM" id="CLU_049349_0_0_1"/>
<dbReference type="InterPro" id="IPR015943">
    <property type="entry name" value="WD40/YVTN_repeat-like_dom_sf"/>
</dbReference>
<dbReference type="Gene3D" id="2.130.10.10">
    <property type="entry name" value="YVTN repeat-like/Quinoprotein amine dehydrogenase"/>
    <property type="match status" value="1"/>
</dbReference>
<dbReference type="FunCoup" id="G8ZX18">
    <property type="interactions" value="36"/>
</dbReference>
<evidence type="ECO:0000313" key="2">
    <source>
        <dbReference type="Proteomes" id="UP000005627"/>
    </source>
</evidence>
<keyword evidence="2" id="KW-1185">Reference proteome</keyword>
<dbReference type="GeneID" id="11501757"/>
<dbReference type="SUPFAM" id="SSF50978">
    <property type="entry name" value="WD40 repeat-like"/>
    <property type="match status" value="1"/>
</dbReference>
<organism evidence="1 2">
    <name type="scientific">Torulaspora delbrueckii</name>
    <name type="common">Yeast</name>
    <name type="synonym">Candida colliculosa</name>
    <dbReference type="NCBI Taxonomy" id="4950"/>
    <lineage>
        <taxon>Eukaryota</taxon>
        <taxon>Fungi</taxon>
        <taxon>Dikarya</taxon>
        <taxon>Ascomycota</taxon>
        <taxon>Saccharomycotina</taxon>
        <taxon>Saccharomycetes</taxon>
        <taxon>Saccharomycetales</taxon>
        <taxon>Saccharomycetaceae</taxon>
        <taxon>Torulaspora</taxon>
    </lineage>
</organism>
<dbReference type="Proteomes" id="UP000005627">
    <property type="component" value="Chromosome 6"/>
</dbReference>
<dbReference type="STRING" id="1076872.G8ZX18"/>
<name>G8ZX18_TORDE</name>
<accession>G8ZX18</accession>
<dbReference type="InParanoid" id="G8ZX18"/>
<dbReference type="OrthoDB" id="1932312at2759"/>
<evidence type="ECO:0008006" key="3">
    <source>
        <dbReference type="Google" id="ProtNLM"/>
    </source>
</evidence>